<dbReference type="SUPFAM" id="SSF47413">
    <property type="entry name" value="lambda repressor-like DNA-binding domains"/>
    <property type="match status" value="1"/>
</dbReference>
<proteinExistence type="predicted"/>
<dbReference type="AlphaFoldDB" id="A0A0N9IIM5"/>
<dbReference type="Pfam" id="PF19054">
    <property type="entry name" value="DUF5753"/>
    <property type="match status" value="1"/>
</dbReference>
<feature type="domain" description="DUF5753" evidence="1">
    <location>
        <begin position="109"/>
        <end position="287"/>
    </location>
</feature>
<dbReference type="InterPro" id="IPR001387">
    <property type="entry name" value="Cro/C1-type_HTH"/>
</dbReference>
<evidence type="ECO:0000313" key="3">
    <source>
        <dbReference type="Proteomes" id="UP000063699"/>
    </source>
</evidence>
<dbReference type="STRING" id="860235.AOZ06_35425"/>
<reference evidence="2 3" key="1">
    <citation type="submission" date="2015-07" db="EMBL/GenBank/DDBJ databases">
        <title>Genome sequencing of Kibdelosporangium phytohabitans.</title>
        <authorList>
            <person name="Qin S."/>
            <person name="Xing K."/>
        </authorList>
    </citation>
    <scope>NUCLEOTIDE SEQUENCE [LARGE SCALE GENOMIC DNA]</scope>
    <source>
        <strain evidence="2 3">KLBMP1111</strain>
    </source>
</reference>
<name>A0A0N9IIM5_9PSEU</name>
<keyword evidence="3" id="KW-1185">Reference proteome</keyword>
<protein>
    <submittedName>
        <fullName evidence="2">XRE family transcriptional regulator</fullName>
    </submittedName>
</protein>
<dbReference type="CDD" id="cd00093">
    <property type="entry name" value="HTH_XRE"/>
    <property type="match status" value="1"/>
</dbReference>
<dbReference type="InterPro" id="IPR010982">
    <property type="entry name" value="Lambda_DNA-bd_dom_sf"/>
</dbReference>
<sequence>MDHGAADGGANRPAGPVALRIILGTQLRKLREAAEISPAEASACIRGSKSKISRLELGRVGLKERDVADLLTLYGVYDKAEREQFLHMVQQSNEPGWWYRFADLMPDWFQDFVGLEEAATRMLTCETQFVPGLMQTEHYARAIATSGHPDLATEDAEWRVTLRMRRQKVLHRPSPPRLWAVIDESVLHRPLGGREVLMEQIDHLLELTTLPHVTLQVVPYGLSGYAAEGAFTMLRFGERELPDIVYIEHLTGAFYLDKRVDVEQYGRVFDQLTVDAATPRETRQWLMKARAAL</sequence>
<accession>A0A0N9IIM5</accession>
<dbReference type="Proteomes" id="UP000063699">
    <property type="component" value="Chromosome"/>
</dbReference>
<organism evidence="2 3">
    <name type="scientific">Kibdelosporangium phytohabitans</name>
    <dbReference type="NCBI Taxonomy" id="860235"/>
    <lineage>
        <taxon>Bacteria</taxon>
        <taxon>Bacillati</taxon>
        <taxon>Actinomycetota</taxon>
        <taxon>Actinomycetes</taxon>
        <taxon>Pseudonocardiales</taxon>
        <taxon>Pseudonocardiaceae</taxon>
        <taxon>Kibdelosporangium</taxon>
    </lineage>
</organism>
<evidence type="ECO:0000313" key="2">
    <source>
        <dbReference type="EMBL" id="ALG15307.1"/>
    </source>
</evidence>
<dbReference type="KEGG" id="kphy:AOZ06_35425"/>
<evidence type="ECO:0000259" key="1">
    <source>
        <dbReference type="Pfam" id="PF19054"/>
    </source>
</evidence>
<dbReference type="GO" id="GO:0003677">
    <property type="term" value="F:DNA binding"/>
    <property type="evidence" value="ECO:0007669"/>
    <property type="project" value="InterPro"/>
</dbReference>
<dbReference type="InterPro" id="IPR043917">
    <property type="entry name" value="DUF5753"/>
</dbReference>
<dbReference type="Pfam" id="PF13560">
    <property type="entry name" value="HTH_31"/>
    <property type="match status" value="1"/>
</dbReference>
<dbReference type="EMBL" id="CP012752">
    <property type="protein sequence ID" value="ALG15307.1"/>
    <property type="molecule type" value="Genomic_DNA"/>
</dbReference>
<gene>
    <name evidence="2" type="ORF">AOZ06_35425</name>
</gene>